<feature type="compositionally biased region" description="Basic and acidic residues" evidence="1">
    <location>
        <begin position="394"/>
        <end position="408"/>
    </location>
</feature>
<proteinExistence type="predicted"/>
<comment type="caution">
    <text evidence="2">The sequence shown here is derived from an EMBL/GenBank/DDBJ whole genome shotgun (WGS) entry which is preliminary data.</text>
</comment>
<dbReference type="EMBL" id="JBHTCJ010000001">
    <property type="protein sequence ID" value="MFC7340543.1"/>
    <property type="molecule type" value="Genomic_DNA"/>
</dbReference>
<organism evidence="2 3">
    <name type="scientific">Saccharopolyspora griseoalba</name>
    <dbReference type="NCBI Taxonomy" id="1431848"/>
    <lineage>
        <taxon>Bacteria</taxon>
        <taxon>Bacillati</taxon>
        <taxon>Actinomycetota</taxon>
        <taxon>Actinomycetes</taxon>
        <taxon>Pseudonocardiales</taxon>
        <taxon>Pseudonocardiaceae</taxon>
        <taxon>Saccharopolyspora</taxon>
    </lineage>
</organism>
<sequence length="624" mass="67038">MSRAEQLLTRGGFPAPAEVLGEAGALAAGPLAPVLAEALIGAARRETTGWWRAMAEFVEGLAGQRSLLALTGAIDELLAEPIAVREHGARLHDVLLGDLDDAVAARPLVASGRLEGAVRLALGDAVSPFAALAALTGFSPDVPEEFAERLPRLLGAAVDRWAGEPAIADPLRAALDRLRHDEAAGVDATFELGCVELRAALRATDGTAALDALAAARARFATVEAAEHARHDALAHGAACEAVLAFAARDRARLAEAADQLTGALDQRDAWSRGTHHSAWSRARRAAESSWRRLLALLLAAAERLTETVWMNVWEALGAVLDAYTRVRALPPLPGEREAPGLAAVVEPAVESGILRSRGLLDALRRAAAEASAADHPPIPARAAHALLDRVDAPIPEPREPREPREVAPPRAARSQIAHPVLDPLLEQLLGELAESPMFTGEVRETFGLLLEQTLRFLLSRADLSTRALGAPRRADYRRRLRDGEPRPHERELQQDFQQWLATGQLAGRVGTETADLAMGRADLVADFGSLRYATEVKRELRDASREAIEARHLRQAAEYGIGNAPFGQLLVLDLTPHPHGAPRVDESVWLARHRPPGAELERMVVVGIVAGNRRTPHELSARC</sequence>
<feature type="region of interest" description="Disordered" evidence="1">
    <location>
        <begin position="394"/>
        <end position="413"/>
    </location>
</feature>
<reference evidence="3" key="1">
    <citation type="journal article" date="2019" name="Int. J. Syst. Evol. Microbiol.">
        <title>The Global Catalogue of Microorganisms (GCM) 10K type strain sequencing project: providing services to taxonomists for standard genome sequencing and annotation.</title>
        <authorList>
            <consortium name="The Broad Institute Genomics Platform"/>
            <consortium name="The Broad Institute Genome Sequencing Center for Infectious Disease"/>
            <person name="Wu L."/>
            <person name="Ma J."/>
        </authorList>
    </citation>
    <scope>NUCLEOTIDE SEQUENCE [LARGE SCALE GENOMIC DNA]</scope>
    <source>
        <strain evidence="3">WLHS5</strain>
    </source>
</reference>
<name>A0ABW2LGS9_9PSEU</name>
<dbReference type="RefSeq" id="WP_380664442.1">
    <property type="nucleotide sequence ID" value="NZ_JBHTCJ010000001.1"/>
</dbReference>
<accession>A0ABW2LGS9</accession>
<evidence type="ECO:0000313" key="2">
    <source>
        <dbReference type="EMBL" id="MFC7340543.1"/>
    </source>
</evidence>
<evidence type="ECO:0008006" key="4">
    <source>
        <dbReference type="Google" id="ProtNLM"/>
    </source>
</evidence>
<dbReference type="Proteomes" id="UP001596504">
    <property type="component" value="Unassembled WGS sequence"/>
</dbReference>
<evidence type="ECO:0000313" key="3">
    <source>
        <dbReference type="Proteomes" id="UP001596504"/>
    </source>
</evidence>
<keyword evidence="3" id="KW-1185">Reference proteome</keyword>
<evidence type="ECO:0000256" key="1">
    <source>
        <dbReference type="SAM" id="MobiDB-lite"/>
    </source>
</evidence>
<gene>
    <name evidence="2" type="ORF">ACFQRI_03900</name>
</gene>
<protein>
    <recommendedName>
        <fullName evidence="4">DUF3883 domain-containing protein</fullName>
    </recommendedName>
</protein>